<accession>A0A6G1CM73</accession>
<dbReference type="EMBL" id="SPHZ02000009">
    <property type="protein sequence ID" value="KAF0900703.1"/>
    <property type="molecule type" value="Genomic_DNA"/>
</dbReference>
<comment type="caution">
    <text evidence="1">The sequence shown here is derived from an EMBL/GenBank/DDBJ whole genome shotgun (WGS) entry which is preliminary data.</text>
</comment>
<reference evidence="1 2" key="1">
    <citation type="submission" date="2019-11" db="EMBL/GenBank/DDBJ databases">
        <title>Whole genome sequence of Oryza granulata.</title>
        <authorList>
            <person name="Li W."/>
        </authorList>
    </citation>
    <scope>NUCLEOTIDE SEQUENCE [LARGE SCALE GENOMIC DNA]</scope>
    <source>
        <strain evidence="2">cv. Menghai</strain>
        <tissue evidence="1">Leaf</tissue>
    </source>
</reference>
<organism evidence="1 2">
    <name type="scientific">Oryza meyeriana var. granulata</name>
    <dbReference type="NCBI Taxonomy" id="110450"/>
    <lineage>
        <taxon>Eukaryota</taxon>
        <taxon>Viridiplantae</taxon>
        <taxon>Streptophyta</taxon>
        <taxon>Embryophyta</taxon>
        <taxon>Tracheophyta</taxon>
        <taxon>Spermatophyta</taxon>
        <taxon>Magnoliopsida</taxon>
        <taxon>Liliopsida</taxon>
        <taxon>Poales</taxon>
        <taxon>Poaceae</taxon>
        <taxon>BOP clade</taxon>
        <taxon>Oryzoideae</taxon>
        <taxon>Oryzeae</taxon>
        <taxon>Oryzinae</taxon>
        <taxon>Oryza</taxon>
        <taxon>Oryza meyeriana</taxon>
    </lineage>
</organism>
<dbReference type="Proteomes" id="UP000479710">
    <property type="component" value="Unassembled WGS sequence"/>
</dbReference>
<evidence type="ECO:0000313" key="2">
    <source>
        <dbReference type="Proteomes" id="UP000479710"/>
    </source>
</evidence>
<dbReference type="PANTHER" id="PTHR33087">
    <property type="entry name" value="OS07G0539200 PROTEIN"/>
    <property type="match status" value="1"/>
</dbReference>
<evidence type="ECO:0000313" key="1">
    <source>
        <dbReference type="EMBL" id="KAF0900703.1"/>
    </source>
</evidence>
<sequence length="113" mass="12728">MNAKLRQRSCGQSCAPHSTAAKGVKAVIRDEICLCASEVMVSLHHPKAFLIKVLHHHHCNEALQKGYVKLHGIKIHFIKWRSLKDAQGTILMFRVKLCLDGALQHAWMPDVVK</sequence>
<name>A0A6G1CM73_9ORYZ</name>
<proteinExistence type="predicted"/>
<dbReference type="OrthoDB" id="688827at2759"/>
<protein>
    <submittedName>
        <fullName evidence="1">Uncharacterized protein</fullName>
    </submittedName>
</protein>
<gene>
    <name evidence="1" type="ORF">E2562_034760</name>
</gene>
<dbReference type="PANTHER" id="PTHR33087:SF21">
    <property type="entry name" value="OS03G0782100 PROTEIN"/>
    <property type="match status" value="1"/>
</dbReference>
<dbReference type="AlphaFoldDB" id="A0A6G1CM73"/>
<keyword evidence="2" id="KW-1185">Reference proteome</keyword>
<dbReference type="InterPro" id="IPR053253">
    <property type="entry name" value="Sex_diff_modulator"/>
</dbReference>